<dbReference type="Gene3D" id="3.90.470.20">
    <property type="entry name" value="4'-phosphopantetheinyl transferase domain"/>
    <property type="match status" value="1"/>
</dbReference>
<gene>
    <name evidence="8" type="primary">acpS</name>
    <name evidence="10" type="ORF">ACFPRH_23970</name>
</gene>
<keyword evidence="4 8" id="KW-0276">Fatty acid metabolism</keyword>
<organism evidence="10 11">
    <name type="scientific">Streptomyces amakusaensis</name>
    <dbReference type="NCBI Taxonomy" id="67271"/>
    <lineage>
        <taxon>Bacteria</taxon>
        <taxon>Bacillati</taxon>
        <taxon>Actinomycetota</taxon>
        <taxon>Actinomycetes</taxon>
        <taxon>Kitasatosporales</taxon>
        <taxon>Streptomycetaceae</taxon>
        <taxon>Streptomyces</taxon>
    </lineage>
</organism>
<dbReference type="NCBIfam" id="TIGR00556">
    <property type="entry name" value="pantethn_trn"/>
    <property type="match status" value="1"/>
</dbReference>
<comment type="cofactor">
    <cofactor evidence="8">
        <name>Mg(2+)</name>
        <dbReference type="ChEBI" id="CHEBI:18420"/>
    </cofactor>
</comment>
<dbReference type="EMBL" id="JBHSKP010000017">
    <property type="protein sequence ID" value="MFC5154800.1"/>
    <property type="molecule type" value="Genomic_DNA"/>
</dbReference>
<evidence type="ECO:0000256" key="8">
    <source>
        <dbReference type="HAMAP-Rule" id="MF_00101"/>
    </source>
</evidence>
<evidence type="ECO:0000259" key="9">
    <source>
        <dbReference type="Pfam" id="PF01648"/>
    </source>
</evidence>
<keyword evidence="11" id="KW-1185">Reference proteome</keyword>
<evidence type="ECO:0000256" key="4">
    <source>
        <dbReference type="ARBA" id="ARBA00022832"/>
    </source>
</evidence>
<evidence type="ECO:0000256" key="7">
    <source>
        <dbReference type="ARBA" id="ARBA00023160"/>
    </source>
</evidence>
<comment type="similarity">
    <text evidence="8">Belongs to the P-Pant transferase superfamily. AcpS family.</text>
</comment>
<feature type="binding site" evidence="8">
    <location>
        <position position="55"/>
    </location>
    <ligand>
        <name>Mg(2+)</name>
        <dbReference type="ChEBI" id="CHEBI:18420"/>
    </ligand>
</feature>
<accession>A0ABW0AQ69</accession>
<dbReference type="SUPFAM" id="SSF56214">
    <property type="entry name" value="4'-phosphopantetheinyl transferase"/>
    <property type="match status" value="1"/>
</dbReference>
<dbReference type="HAMAP" id="MF_00101">
    <property type="entry name" value="AcpS"/>
    <property type="match status" value="1"/>
</dbReference>
<evidence type="ECO:0000256" key="3">
    <source>
        <dbReference type="ARBA" id="ARBA00022723"/>
    </source>
</evidence>
<keyword evidence="6 8" id="KW-0443">Lipid metabolism</keyword>
<protein>
    <recommendedName>
        <fullName evidence="8">Holo-[acyl-carrier-protein] synthase</fullName>
        <shortName evidence="8">Holo-ACP synthase</shortName>
        <ecNumber evidence="8">2.7.8.7</ecNumber>
    </recommendedName>
    <alternativeName>
        <fullName evidence="8">4'-phosphopantetheinyl transferase AcpS</fullName>
    </alternativeName>
</protein>
<comment type="catalytic activity">
    <reaction evidence="8">
        <text>apo-[ACP] + CoA = holo-[ACP] + adenosine 3',5'-bisphosphate + H(+)</text>
        <dbReference type="Rhea" id="RHEA:12068"/>
        <dbReference type="Rhea" id="RHEA-COMP:9685"/>
        <dbReference type="Rhea" id="RHEA-COMP:9690"/>
        <dbReference type="ChEBI" id="CHEBI:15378"/>
        <dbReference type="ChEBI" id="CHEBI:29999"/>
        <dbReference type="ChEBI" id="CHEBI:57287"/>
        <dbReference type="ChEBI" id="CHEBI:58343"/>
        <dbReference type="ChEBI" id="CHEBI:64479"/>
        <dbReference type="EC" id="2.7.8.7"/>
    </reaction>
</comment>
<feature type="domain" description="4'-phosphopantetheinyl transferase" evidence="9">
    <location>
        <begin position="3"/>
        <end position="101"/>
    </location>
</feature>
<dbReference type="GO" id="GO:0008897">
    <property type="term" value="F:holo-[acyl-carrier-protein] synthase activity"/>
    <property type="evidence" value="ECO:0007669"/>
    <property type="project" value="UniProtKB-EC"/>
</dbReference>
<evidence type="ECO:0000313" key="11">
    <source>
        <dbReference type="Proteomes" id="UP001596160"/>
    </source>
</evidence>
<evidence type="ECO:0000313" key="10">
    <source>
        <dbReference type="EMBL" id="MFC5154800.1"/>
    </source>
</evidence>
<dbReference type="InterPro" id="IPR037143">
    <property type="entry name" value="4-PPantetheinyl_Trfase_dom_sf"/>
</dbReference>
<keyword evidence="1 8" id="KW-0444">Lipid biosynthesis</keyword>
<comment type="caution">
    <text evidence="10">The sequence shown here is derived from an EMBL/GenBank/DDBJ whole genome shotgun (WGS) entry which is preliminary data.</text>
</comment>
<dbReference type="Pfam" id="PF01648">
    <property type="entry name" value="ACPS"/>
    <property type="match status" value="1"/>
</dbReference>
<sequence length="156" mass="16198">MWLGVDVLRTDELARLLERPWFRAWAYAPQELEIAASFGAQRAREFLTGRFAAKEAVLKALGTGVGAGIVPSRVAVVRTGAGAPLVRLAGPAARRAEELGMAGVTVSITHKRGLVVAAAIGLPRPGPGADPGPDPRAAAGTAAEVVRRVHELAALP</sequence>
<comment type="function">
    <text evidence="8">Transfers the 4'-phosphopantetheine moiety from coenzyme A to a Ser of acyl-carrier-protein.</text>
</comment>
<evidence type="ECO:0000256" key="2">
    <source>
        <dbReference type="ARBA" id="ARBA00022679"/>
    </source>
</evidence>
<keyword evidence="3 8" id="KW-0479">Metal-binding</keyword>
<evidence type="ECO:0000256" key="1">
    <source>
        <dbReference type="ARBA" id="ARBA00022516"/>
    </source>
</evidence>
<dbReference type="EC" id="2.7.8.7" evidence="8"/>
<keyword evidence="7 8" id="KW-0275">Fatty acid biosynthesis</keyword>
<reference evidence="11" key="1">
    <citation type="journal article" date="2019" name="Int. J. Syst. Evol. Microbiol.">
        <title>The Global Catalogue of Microorganisms (GCM) 10K type strain sequencing project: providing services to taxonomists for standard genome sequencing and annotation.</title>
        <authorList>
            <consortium name="The Broad Institute Genomics Platform"/>
            <consortium name="The Broad Institute Genome Sequencing Center for Infectious Disease"/>
            <person name="Wu L."/>
            <person name="Ma J."/>
        </authorList>
    </citation>
    <scope>NUCLEOTIDE SEQUENCE [LARGE SCALE GENOMIC DNA]</scope>
    <source>
        <strain evidence="11">PCU 266</strain>
    </source>
</reference>
<keyword evidence="5 8" id="KW-0460">Magnesium</keyword>
<evidence type="ECO:0000256" key="6">
    <source>
        <dbReference type="ARBA" id="ARBA00023098"/>
    </source>
</evidence>
<evidence type="ECO:0000256" key="5">
    <source>
        <dbReference type="ARBA" id="ARBA00022842"/>
    </source>
</evidence>
<dbReference type="InterPro" id="IPR008278">
    <property type="entry name" value="4-PPantetheinyl_Trfase_dom"/>
</dbReference>
<keyword evidence="2 8" id="KW-0808">Transferase</keyword>
<keyword evidence="8" id="KW-0963">Cytoplasm</keyword>
<dbReference type="InterPro" id="IPR004568">
    <property type="entry name" value="Ppantetheine-prot_Trfase_dom"/>
</dbReference>
<comment type="subcellular location">
    <subcellularLocation>
        <location evidence="8">Cytoplasm</location>
    </subcellularLocation>
</comment>
<dbReference type="RefSeq" id="WP_344482103.1">
    <property type="nucleotide sequence ID" value="NZ_BAAASB010000017.1"/>
</dbReference>
<dbReference type="Proteomes" id="UP001596160">
    <property type="component" value="Unassembled WGS sequence"/>
</dbReference>
<name>A0ABW0AQ69_9ACTN</name>
<proteinExistence type="inferred from homology"/>
<feature type="binding site" evidence="8">
    <location>
        <position position="6"/>
    </location>
    <ligand>
        <name>Mg(2+)</name>
        <dbReference type="ChEBI" id="CHEBI:18420"/>
    </ligand>
</feature>
<dbReference type="InterPro" id="IPR002582">
    <property type="entry name" value="ACPS"/>
</dbReference>